<dbReference type="Pfam" id="PF01571">
    <property type="entry name" value="GCV_T"/>
    <property type="match status" value="1"/>
</dbReference>
<dbReference type="InterPro" id="IPR042204">
    <property type="entry name" value="2Fe-2S-bd_N"/>
</dbReference>
<dbReference type="InterPro" id="IPR027266">
    <property type="entry name" value="TrmE/GcvT-like"/>
</dbReference>
<dbReference type="InterPro" id="IPR006222">
    <property type="entry name" value="GCVT_N"/>
</dbReference>
<dbReference type="InterPro" id="IPR029043">
    <property type="entry name" value="GcvT/YgfZ_C"/>
</dbReference>
<dbReference type="PIRSF" id="PIRSF037980">
    <property type="entry name" value="SoxA"/>
    <property type="match status" value="1"/>
</dbReference>
<accession>A0A7Y0FTW1</accession>
<feature type="domain" description="SoxA A3" evidence="6">
    <location>
        <begin position="500"/>
        <end position="583"/>
    </location>
</feature>
<dbReference type="InterPro" id="IPR028896">
    <property type="entry name" value="GcvT/YgfZ/DmdA"/>
</dbReference>
<gene>
    <name evidence="7" type="ORF">HHL25_01355</name>
</gene>
<dbReference type="GO" id="GO:0008115">
    <property type="term" value="F:sarcosine oxidase activity"/>
    <property type="evidence" value="ECO:0007669"/>
    <property type="project" value="InterPro"/>
</dbReference>
<organism evidence="7 8">
    <name type="scientific">Rhizobium terricola</name>
    <dbReference type="NCBI Taxonomy" id="2728849"/>
    <lineage>
        <taxon>Bacteria</taxon>
        <taxon>Pseudomonadati</taxon>
        <taxon>Pseudomonadota</taxon>
        <taxon>Alphaproteobacteria</taxon>
        <taxon>Hyphomicrobiales</taxon>
        <taxon>Rhizobiaceae</taxon>
        <taxon>Rhizobium/Agrobacterium group</taxon>
        <taxon>Rhizobium</taxon>
    </lineage>
</organism>
<sequence length="985" mass="105681">MSGYRLSSGGIVNRSRAITFTFDGREMKGFEGDTLASALIANDQLLVGRSFKYHRPRGIVTAGSAEPNALVTIGSGARTEPNTRATVAELYHGLTAASQNRWPSLTYDIGSVNSLLSPFLGAGFYYKTFMWPKSFWEKVYEPIIRRAAGLGKAVMEADPDRYEKAWAHCDLLVIGAGPTGLVAALAAARAGLRVILADEGFRMGGSLLSENVSVGGQAAGDYAQSVVEELKSFANVTLMARTTVFGWYDDNVFGAVEKVQKHVAQPSAELPVERVWRIVAQQAILASGSEERPLVFGGNDRPGVMTSGAVRSYLNRYGVAVGQQVAIFTNGGAGYRTARDLMAAGIGVPVIVDGRSDATDEAPEGVRVVRGGGIVGTRGRLRIGGVIVDRFGHQEEIACDALAMSGGYSPVIHLACQRGAKPVWSDERQAFLAPDVGGRFAVAGSAAGLSSLSECLKDGAAKAHAAIAALGRLVGDVSVPEVEGEYDAAFAPLWYVPGAKDKAFVDFQNDVHVKDLSLAQREAMGHVEHTKRYTTGGMATDQGKLGNVATIGIMAGMRGVSPAEIGTTTFRPFYTPVSFGALTGTSRAEHSRPTRQSPLAGWARRNGAVLVEAGPWMRSSYFSREGEKTWRDTVNREVLNVRQNAGLCDVSTLGKIEVFGADAAEFLNRLYSNAFLKLPVGKARYGLMLREDGMVFDDGTTSRLSDDHYLVTTTTAFAGEVLAHMEFSAQALWPDLDVRFVSVSDQWAQMSLVGPKARLILEQIVEDDVSNEAFPFLAAREVMLRGGLKARLFRISFSGELAYEIAVPAGYGEAVADAIMEAGKAHGICAYGLEALNVMRIEKGHVTHAELDGRTTPDDVGLGKMFSSQKPDFIGKRMSSRFGLTAADRAQMVGLRPVEADKEIRAGAHLLKEGAKPSMANDQGHVSSVCFSPVLGSYIALAFLKSGRERIGEKIVVWDGLHHSEVLAEVVSPVFVDPDNKKLHL</sequence>
<dbReference type="GO" id="GO:0046653">
    <property type="term" value="P:tetrahydrofolate metabolic process"/>
    <property type="evidence" value="ECO:0007669"/>
    <property type="project" value="InterPro"/>
</dbReference>
<dbReference type="Pfam" id="PF17806">
    <property type="entry name" value="SO_alpha_A3"/>
    <property type="match status" value="1"/>
</dbReference>
<dbReference type="NCBIfam" id="TIGR01372">
    <property type="entry name" value="soxA"/>
    <property type="match status" value="1"/>
</dbReference>
<evidence type="ECO:0000259" key="3">
    <source>
        <dbReference type="Pfam" id="PF01571"/>
    </source>
</evidence>
<dbReference type="Pfam" id="PF13510">
    <property type="entry name" value="Fer2_4"/>
    <property type="match status" value="1"/>
</dbReference>
<dbReference type="Pfam" id="PF07992">
    <property type="entry name" value="Pyr_redox_2"/>
    <property type="match status" value="1"/>
</dbReference>
<feature type="domain" description="FAD/NAD(P)-binding" evidence="4">
    <location>
        <begin position="170"/>
        <end position="299"/>
    </location>
</feature>
<dbReference type="RefSeq" id="WP_169586520.1">
    <property type="nucleotide sequence ID" value="NZ_JABBGK010000001.1"/>
</dbReference>
<dbReference type="InterPro" id="IPR023753">
    <property type="entry name" value="FAD/NAD-binding_dom"/>
</dbReference>
<feature type="domain" description="Aminomethyltransferase C-terminal" evidence="5">
    <location>
        <begin position="891"/>
        <end position="977"/>
    </location>
</feature>
<dbReference type="SUPFAM" id="SSF103025">
    <property type="entry name" value="Folate-binding domain"/>
    <property type="match status" value="1"/>
</dbReference>
<evidence type="ECO:0000259" key="6">
    <source>
        <dbReference type="Pfam" id="PF17806"/>
    </source>
</evidence>
<proteinExistence type="inferred from homology"/>
<evidence type="ECO:0000256" key="2">
    <source>
        <dbReference type="ARBA" id="ARBA00023002"/>
    </source>
</evidence>
<dbReference type="PANTHER" id="PTHR43757">
    <property type="entry name" value="AMINOMETHYLTRANSFERASE"/>
    <property type="match status" value="1"/>
</dbReference>
<dbReference type="Pfam" id="PF08669">
    <property type="entry name" value="GCV_T_C"/>
    <property type="match status" value="1"/>
</dbReference>
<reference evidence="7 8" key="1">
    <citation type="submission" date="2020-04" db="EMBL/GenBank/DDBJ databases">
        <title>Rhizobium sp. S-51 isolated from soil.</title>
        <authorList>
            <person name="Dahal R.H."/>
        </authorList>
    </citation>
    <scope>NUCLEOTIDE SEQUENCE [LARGE SCALE GENOMIC DNA]</scope>
    <source>
        <strain evidence="7 8">S-51</strain>
    </source>
</reference>
<evidence type="ECO:0000313" key="8">
    <source>
        <dbReference type="Proteomes" id="UP000541470"/>
    </source>
</evidence>
<dbReference type="PRINTS" id="PR00368">
    <property type="entry name" value="FADPNR"/>
</dbReference>
<evidence type="ECO:0000259" key="4">
    <source>
        <dbReference type="Pfam" id="PF07992"/>
    </source>
</evidence>
<protein>
    <submittedName>
        <fullName evidence="7">Sarcosine oxidase subunit alpha family protein</fullName>
    </submittedName>
</protein>
<dbReference type="PANTHER" id="PTHR43757:SF2">
    <property type="entry name" value="AMINOMETHYLTRANSFERASE, MITOCHONDRIAL"/>
    <property type="match status" value="1"/>
</dbReference>
<evidence type="ECO:0000256" key="1">
    <source>
        <dbReference type="ARBA" id="ARBA00008609"/>
    </source>
</evidence>
<keyword evidence="8" id="KW-1185">Reference proteome</keyword>
<dbReference type="Proteomes" id="UP000541470">
    <property type="component" value="Unassembled WGS sequence"/>
</dbReference>
<dbReference type="InterPro" id="IPR041117">
    <property type="entry name" value="SoxA_A3"/>
</dbReference>
<dbReference type="Gene3D" id="3.10.20.440">
    <property type="entry name" value="2Fe-2S iron-sulphur cluster binding domain, sarcosine oxidase, alpha subunit, N-terminal domain"/>
    <property type="match status" value="1"/>
</dbReference>
<dbReference type="EMBL" id="JABBGK010000001">
    <property type="protein sequence ID" value="NML72762.1"/>
    <property type="molecule type" value="Genomic_DNA"/>
</dbReference>
<name>A0A7Y0FTW1_9HYPH</name>
<feature type="domain" description="GCVT N-terminal" evidence="3">
    <location>
        <begin position="601"/>
        <end position="869"/>
    </location>
</feature>
<dbReference type="PRINTS" id="PR00411">
    <property type="entry name" value="PNDRDTASEI"/>
</dbReference>
<dbReference type="SUPFAM" id="SSF51905">
    <property type="entry name" value="FAD/NAD(P)-binding domain"/>
    <property type="match status" value="1"/>
</dbReference>
<dbReference type="InterPro" id="IPR036188">
    <property type="entry name" value="FAD/NAD-bd_sf"/>
</dbReference>
<evidence type="ECO:0000313" key="7">
    <source>
        <dbReference type="EMBL" id="NML72762.1"/>
    </source>
</evidence>
<dbReference type="AlphaFoldDB" id="A0A7Y0FTW1"/>
<dbReference type="Gene3D" id="3.50.50.60">
    <property type="entry name" value="FAD/NAD(P)-binding domain"/>
    <property type="match status" value="1"/>
</dbReference>
<dbReference type="InterPro" id="IPR006277">
    <property type="entry name" value="Sarcosine_oxidase_asu"/>
</dbReference>
<keyword evidence="2" id="KW-0560">Oxidoreductase</keyword>
<comment type="similarity">
    <text evidence="1">Belongs to the GcvT family.</text>
</comment>
<comment type="caution">
    <text evidence="7">The sequence shown here is derived from an EMBL/GenBank/DDBJ whole genome shotgun (WGS) entry which is preliminary data.</text>
</comment>
<dbReference type="Gene3D" id="3.30.1360.120">
    <property type="entry name" value="Probable tRNA modification gtpase trme, domain 1"/>
    <property type="match status" value="1"/>
</dbReference>
<evidence type="ECO:0000259" key="5">
    <source>
        <dbReference type="Pfam" id="PF08669"/>
    </source>
</evidence>
<dbReference type="SUPFAM" id="SSF101790">
    <property type="entry name" value="Aminomethyltransferase beta-barrel domain"/>
    <property type="match status" value="1"/>
</dbReference>
<dbReference type="InterPro" id="IPR013977">
    <property type="entry name" value="GcvT_C"/>
</dbReference>